<feature type="region of interest" description="Disordered" evidence="7">
    <location>
        <begin position="259"/>
        <end position="427"/>
    </location>
</feature>
<comment type="catalytic activity">
    <reaction evidence="1">
        <text>a uridine in RNA = a pseudouridine in RNA</text>
        <dbReference type="Rhea" id="RHEA:48348"/>
        <dbReference type="Rhea" id="RHEA-COMP:12068"/>
        <dbReference type="Rhea" id="RHEA-COMP:12069"/>
        <dbReference type="ChEBI" id="CHEBI:65314"/>
        <dbReference type="ChEBI" id="CHEBI:65315"/>
    </reaction>
</comment>
<comment type="caution">
    <text evidence="9">The sequence shown here is derived from an EMBL/GenBank/DDBJ whole genome shotgun (WGS) entry which is preliminary data.</text>
</comment>
<feature type="compositionally biased region" description="Basic and acidic residues" evidence="7">
    <location>
        <begin position="331"/>
        <end position="345"/>
    </location>
</feature>
<dbReference type="SUPFAM" id="SSF55174">
    <property type="entry name" value="Alpha-L RNA-binding motif"/>
    <property type="match status" value="1"/>
</dbReference>
<reference evidence="9 10" key="1">
    <citation type="submission" date="2018-05" db="EMBL/GenBank/DDBJ databases">
        <authorList>
            <person name="Lanie J.A."/>
            <person name="Ng W.-L."/>
            <person name="Kazmierczak K.M."/>
            <person name="Andrzejewski T.M."/>
            <person name="Davidsen T.M."/>
            <person name="Wayne K.J."/>
            <person name="Tettelin H."/>
            <person name="Glass J.I."/>
            <person name="Rusch D."/>
            <person name="Podicherti R."/>
            <person name="Tsui H.-C.T."/>
            <person name="Winkler M.E."/>
        </authorList>
    </citation>
    <scope>NUCLEOTIDE SEQUENCE [LARGE SCALE GENOMIC DNA]</scope>
    <source>
        <strain evidence="9 10">BUT-10</strain>
    </source>
</reference>
<comment type="similarity">
    <text evidence="2 6">Belongs to the pseudouridine synthase RsuA family.</text>
</comment>
<dbReference type="InterPro" id="IPR020103">
    <property type="entry name" value="PsdUridine_synth_cat_dom_sf"/>
</dbReference>
<dbReference type="Gene3D" id="3.30.70.1560">
    <property type="entry name" value="Alpha-L RNA-binding motif"/>
    <property type="match status" value="1"/>
</dbReference>
<dbReference type="AlphaFoldDB" id="A0A328B5G9"/>
<dbReference type="InterPro" id="IPR002942">
    <property type="entry name" value="S4_RNA-bd"/>
</dbReference>
<feature type="region of interest" description="Disordered" evidence="7">
    <location>
        <begin position="1"/>
        <end position="22"/>
    </location>
</feature>
<evidence type="ECO:0000256" key="3">
    <source>
        <dbReference type="ARBA" id="ARBA00022884"/>
    </source>
</evidence>
<dbReference type="NCBIfam" id="TIGR00093">
    <property type="entry name" value="pseudouridine synthase"/>
    <property type="match status" value="1"/>
</dbReference>
<feature type="domain" description="RNA-binding S4" evidence="8">
    <location>
        <begin position="22"/>
        <end position="80"/>
    </location>
</feature>
<feature type="compositionally biased region" description="Low complexity" evidence="7">
    <location>
        <begin position="348"/>
        <end position="363"/>
    </location>
</feature>
<dbReference type="SMART" id="SM00363">
    <property type="entry name" value="S4"/>
    <property type="match status" value="1"/>
</dbReference>
<dbReference type="Gene3D" id="3.10.290.10">
    <property type="entry name" value="RNA-binding S4 domain"/>
    <property type="match status" value="1"/>
</dbReference>
<evidence type="ECO:0000256" key="5">
    <source>
        <dbReference type="PROSITE-ProRule" id="PRU00182"/>
    </source>
</evidence>
<evidence type="ECO:0000256" key="2">
    <source>
        <dbReference type="ARBA" id="ARBA00008348"/>
    </source>
</evidence>
<dbReference type="GO" id="GO:0000455">
    <property type="term" value="P:enzyme-directed rRNA pseudouridine synthesis"/>
    <property type="evidence" value="ECO:0007669"/>
    <property type="project" value="UniProtKB-ARBA"/>
</dbReference>
<dbReference type="RefSeq" id="WP_111278423.1">
    <property type="nucleotide sequence ID" value="NZ_QFYS01000013.1"/>
</dbReference>
<accession>A0A328B5G9</accession>
<dbReference type="PROSITE" id="PS01149">
    <property type="entry name" value="PSI_RSU"/>
    <property type="match status" value="1"/>
</dbReference>
<dbReference type="InterPro" id="IPR000748">
    <property type="entry name" value="PsdUridine_synth_RsuA/RluB/E/F"/>
</dbReference>
<dbReference type="PANTHER" id="PTHR47683:SF3">
    <property type="entry name" value="RIBOSOMAL LARGE SUBUNIT PSEUDOURIDINE SYNTHASE B"/>
    <property type="match status" value="1"/>
</dbReference>
<dbReference type="Proteomes" id="UP000249524">
    <property type="component" value="Unassembled WGS sequence"/>
</dbReference>
<protein>
    <recommendedName>
        <fullName evidence="6">Pseudouridine synthase</fullName>
        <ecNumber evidence="6">5.4.99.-</ecNumber>
    </recommendedName>
</protein>
<keyword evidence="4 6" id="KW-0413">Isomerase</keyword>
<keyword evidence="10" id="KW-1185">Reference proteome</keyword>
<name>A0A328B5G9_9CAUL</name>
<dbReference type="InterPro" id="IPR018496">
    <property type="entry name" value="PsdUridine_synth_RsuA/RluB_CS"/>
</dbReference>
<evidence type="ECO:0000313" key="10">
    <source>
        <dbReference type="Proteomes" id="UP000249524"/>
    </source>
</evidence>
<dbReference type="EC" id="5.4.99.-" evidence="6"/>
<keyword evidence="3 5" id="KW-0694">RNA-binding</keyword>
<evidence type="ECO:0000256" key="1">
    <source>
        <dbReference type="ARBA" id="ARBA00000073"/>
    </source>
</evidence>
<evidence type="ECO:0000313" key="9">
    <source>
        <dbReference type="EMBL" id="RAK62119.1"/>
    </source>
</evidence>
<dbReference type="Pfam" id="PF01479">
    <property type="entry name" value="S4"/>
    <property type="match status" value="1"/>
</dbReference>
<dbReference type="InterPro" id="IPR020094">
    <property type="entry name" value="TruA/RsuA/RluB/E/F_N"/>
</dbReference>
<evidence type="ECO:0000259" key="8">
    <source>
        <dbReference type="SMART" id="SM00363"/>
    </source>
</evidence>
<proteinExistence type="inferred from homology"/>
<dbReference type="InterPro" id="IPR050343">
    <property type="entry name" value="RsuA_PseudoU_synthase"/>
</dbReference>
<feature type="compositionally biased region" description="Basic and acidic residues" evidence="7">
    <location>
        <begin position="259"/>
        <end position="273"/>
    </location>
</feature>
<dbReference type="CDD" id="cd00165">
    <property type="entry name" value="S4"/>
    <property type="match status" value="1"/>
</dbReference>
<dbReference type="GO" id="GO:0003723">
    <property type="term" value="F:RNA binding"/>
    <property type="evidence" value="ECO:0007669"/>
    <property type="project" value="UniProtKB-KW"/>
</dbReference>
<dbReference type="Gene3D" id="3.30.70.580">
    <property type="entry name" value="Pseudouridine synthase I, catalytic domain, N-terminal subdomain"/>
    <property type="match status" value="1"/>
</dbReference>
<dbReference type="Pfam" id="PF00849">
    <property type="entry name" value="PseudoU_synth_2"/>
    <property type="match status" value="1"/>
</dbReference>
<dbReference type="SUPFAM" id="SSF55120">
    <property type="entry name" value="Pseudouridine synthase"/>
    <property type="match status" value="1"/>
</dbReference>
<feature type="compositionally biased region" description="Basic residues" evidence="7">
    <location>
        <begin position="312"/>
        <end position="327"/>
    </location>
</feature>
<gene>
    <name evidence="9" type="ORF">DJ019_19775</name>
</gene>
<dbReference type="OrthoDB" id="9807213at2"/>
<dbReference type="InterPro" id="IPR006145">
    <property type="entry name" value="PsdUridine_synth_RsuA/RluA"/>
</dbReference>
<evidence type="ECO:0000256" key="4">
    <source>
        <dbReference type="ARBA" id="ARBA00023235"/>
    </source>
</evidence>
<dbReference type="PANTHER" id="PTHR47683">
    <property type="entry name" value="PSEUDOURIDINE SYNTHASE FAMILY PROTEIN-RELATED"/>
    <property type="match status" value="1"/>
</dbReference>
<evidence type="ECO:0000256" key="7">
    <source>
        <dbReference type="SAM" id="MobiDB-lite"/>
    </source>
</evidence>
<dbReference type="PROSITE" id="PS50889">
    <property type="entry name" value="S4"/>
    <property type="match status" value="1"/>
</dbReference>
<feature type="compositionally biased region" description="Low complexity" evidence="7">
    <location>
        <begin position="401"/>
        <end position="411"/>
    </location>
</feature>
<feature type="compositionally biased region" description="Low complexity" evidence="7">
    <location>
        <begin position="378"/>
        <end position="388"/>
    </location>
</feature>
<dbReference type="EMBL" id="QFYS01000013">
    <property type="protein sequence ID" value="RAK62119.1"/>
    <property type="molecule type" value="Genomic_DNA"/>
</dbReference>
<dbReference type="CDD" id="cd02556">
    <property type="entry name" value="PseudoU_synth_RluB"/>
    <property type="match status" value="1"/>
</dbReference>
<evidence type="ECO:0000256" key="6">
    <source>
        <dbReference type="RuleBase" id="RU003887"/>
    </source>
</evidence>
<dbReference type="InterPro" id="IPR042092">
    <property type="entry name" value="PsdUridine_s_RsuA/RluB/E/F_cat"/>
</dbReference>
<dbReference type="FunFam" id="3.10.290.10:FF:000003">
    <property type="entry name" value="Pseudouridine synthase"/>
    <property type="match status" value="1"/>
</dbReference>
<dbReference type="GO" id="GO:0120159">
    <property type="term" value="F:rRNA pseudouridine synthase activity"/>
    <property type="evidence" value="ECO:0007669"/>
    <property type="project" value="UniProtKB-ARBA"/>
</dbReference>
<dbReference type="InterPro" id="IPR036986">
    <property type="entry name" value="S4_RNA-bd_sf"/>
</dbReference>
<sequence>MVHDPLRSDAAGEGQPQDGEGERVAKLLARCGVGSRRDVERLIGEGRVAINGRTLDTPAVKVEPGDIITVDGEVVGEPEPTRLFRYHKPVGLVTTHKDPVGRPTVFEALPEGLPRLISVGRLDLNSEGLLLLTNDGELARALEMPSTAIVRRYRARAHGRTTQEKLDTLKNGITVEGVRYGPIEAKLDKAKEGPQGANLWLTVTLHEGKNREVRRVLEALGLKVNRLIRLAYGPLALGTLGVGELEEVGPRVVREQFAEHIDPANLPKGERPQYRSPARKRRRAQDEAEVVAAPAAPREPKGKTEYKAGWAKPKKKVRPHPPPKKAAARPGDGRQADTRHVEARPARAKPAGGKPSAAKPFGARAGAKPTGARPTGPKPAAARPSGSRPAGGPGEGPRGPRPSASPRKSPGARPPGRPKPGGRGPRG</sequence>
<organism evidence="9 10">
    <name type="scientific">Phenylobacterium kunshanense</name>
    <dbReference type="NCBI Taxonomy" id="1445034"/>
    <lineage>
        <taxon>Bacteria</taxon>
        <taxon>Pseudomonadati</taxon>
        <taxon>Pseudomonadota</taxon>
        <taxon>Alphaproteobacteria</taxon>
        <taxon>Caulobacterales</taxon>
        <taxon>Caulobacteraceae</taxon>
        <taxon>Phenylobacterium</taxon>
    </lineage>
</organism>